<comment type="subunit">
    <text evidence="4">Component of the exocyst complex.</text>
</comment>
<evidence type="ECO:0000256" key="4">
    <source>
        <dbReference type="RuleBase" id="RU365069"/>
    </source>
</evidence>
<evidence type="ECO:0000256" key="2">
    <source>
        <dbReference type="ARBA" id="ARBA00022448"/>
    </source>
</evidence>
<feature type="compositionally biased region" description="Low complexity" evidence="5">
    <location>
        <begin position="570"/>
        <end position="582"/>
    </location>
</feature>
<feature type="region of interest" description="Disordered" evidence="5">
    <location>
        <begin position="570"/>
        <end position="589"/>
    </location>
</feature>
<name>A0A8H3EYK6_9LECA</name>
<feature type="domain" description="Exocyst complex component EXOC2/Sec5 N-terminal" evidence="6">
    <location>
        <begin position="86"/>
        <end position="1028"/>
    </location>
</feature>
<feature type="region of interest" description="Disordered" evidence="5">
    <location>
        <begin position="15"/>
        <end position="34"/>
    </location>
</feature>
<dbReference type="InterPro" id="IPR039481">
    <property type="entry name" value="EXOC2/Sec5_N_dom"/>
</dbReference>
<keyword evidence="2 4" id="KW-0813">Transport</keyword>
<keyword evidence="3 4" id="KW-0268">Exocytosis</keyword>
<feature type="region of interest" description="Disordered" evidence="5">
    <location>
        <begin position="1028"/>
        <end position="1056"/>
    </location>
</feature>
<dbReference type="AlphaFoldDB" id="A0A8H3EYK6"/>
<comment type="similarity">
    <text evidence="1 4">Belongs to the SEC5 family.</text>
</comment>
<proteinExistence type="inferred from homology"/>
<feature type="compositionally biased region" description="Polar residues" evidence="5">
    <location>
        <begin position="204"/>
        <end position="214"/>
    </location>
</feature>
<evidence type="ECO:0000256" key="5">
    <source>
        <dbReference type="SAM" id="MobiDB-lite"/>
    </source>
</evidence>
<accession>A0A8H3EYK6</accession>
<gene>
    <name evidence="7" type="ORF">GOMPHAMPRED_007712</name>
</gene>
<evidence type="ECO:0000313" key="8">
    <source>
        <dbReference type="Proteomes" id="UP000664169"/>
    </source>
</evidence>
<feature type="region of interest" description="Disordered" evidence="5">
    <location>
        <begin position="185"/>
        <end position="233"/>
    </location>
</feature>
<keyword evidence="4" id="KW-0653">Protein transport</keyword>
<comment type="function">
    <text evidence="4">Component of the exocyst complex involved in the docking of exocytic vesicles with fusion sites on the plasma membrane.</text>
</comment>
<dbReference type="Proteomes" id="UP000664169">
    <property type="component" value="Unassembled WGS sequence"/>
</dbReference>
<sequence length="1056" mass="118066">MTTDTRQLLNHYGINSNFPTKWPADKDESGDELDVQPLEKTGLKKGYSRKSRFSVLERGGTEKRPIVPGAETTQDGMENLVQKDEPDALGIQASVVNELRSKGINVDGNVRERNQFLLSSTTFIPGAYLSQIHDGASTDDLYMGLRYLSQSIDQKSASLRDLVESNFERFVRAKSVIDNVYTTMRNQDGDTDEKPKTHSRHQSRTSTHWRTASGQGAPGTRGAASIPSEKKKHALTKESEYGVYGIKAPLTEIVVKAEEIWGPAMGGRERENNLKSILDSIDYSEGIMEVGQDISTAIKRKDFDDLVKHYTEAVQHVNSSKQMVEEVSRSGFPFTETQVHRIVMTGRMWTDVETQIDNFKRGIWRDLTSVQANLTMSTDRSHQDDHIALISVLLELGVEDNPIWVWLLSRYDYLKNKINTTFERSRIEIEICRRRLANAEKPSLHSSAIHFKSPSRKNNDDYVKHLDTTPILEFWELIIHAMTNLLSLQGGVLGEVMDFWDRAQSFIDGKAQRTLPVGIDGASRRHHHIDSDGTRDLQSGVVELVDSLREHILSFFVDSPIDDISALVSPVPTETPNTPRTPRSATLSPFSKPDQRFNVDLLTPVPPTPKTGEPWEAFAFWPPWANSLSGVHFLGRLMHLLAMASSEMASIPPIANTSSSAEKLKILLNAVRERSAKAVCSAWNNDVQSIKVLEDWTRGAESNDVTKMPSYFAAFEGYILSGLQKILYTPEAALTSRRTQIQVITPPPNKLLQLARSQFVNSLYKALSGMVENTKSSSQTGVANGSEFTLTTQSSIGKGLLTSDVVDSSTKSLRMLHTLSNLTLLRSTIIPNLISQFETDFSIALPEEKKMVGDILSQIDTQLFQSYIRPHAEYVTNGISSAVASADWMPQQKPDSVKPYVYNILLHLVALHTELSTTAEPLLHPVLTSLFETICKALLDAFRTRATSATASRPFNLFCLMQATLDVEFFARTLSGMYGTERASEAQSQVYIELDRTGEARALQKELPEMRAILKRLSESTRSEFACFRKERKDRESKRDPSDRASSRAGTPGISR</sequence>
<evidence type="ECO:0000256" key="1">
    <source>
        <dbReference type="ARBA" id="ARBA00010578"/>
    </source>
</evidence>
<dbReference type="Pfam" id="PF15469">
    <property type="entry name" value="Sec5"/>
    <property type="match status" value="1"/>
</dbReference>
<dbReference type="EMBL" id="CAJPDQ010000007">
    <property type="protein sequence ID" value="CAF9912628.1"/>
    <property type="molecule type" value="Genomic_DNA"/>
</dbReference>
<organism evidence="7 8">
    <name type="scientific">Gomphillus americanus</name>
    <dbReference type="NCBI Taxonomy" id="1940652"/>
    <lineage>
        <taxon>Eukaryota</taxon>
        <taxon>Fungi</taxon>
        <taxon>Dikarya</taxon>
        <taxon>Ascomycota</taxon>
        <taxon>Pezizomycotina</taxon>
        <taxon>Lecanoromycetes</taxon>
        <taxon>OSLEUM clade</taxon>
        <taxon>Ostropomycetidae</taxon>
        <taxon>Ostropales</taxon>
        <taxon>Graphidaceae</taxon>
        <taxon>Gomphilloideae</taxon>
        <taxon>Gomphillus</taxon>
    </lineage>
</organism>
<evidence type="ECO:0000313" key="7">
    <source>
        <dbReference type="EMBL" id="CAF9912628.1"/>
    </source>
</evidence>
<feature type="compositionally biased region" description="Basic and acidic residues" evidence="5">
    <location>
        <begin position="1028"/>
        <end position="1046"/>
    </location>
</feature>
<evidence type="ECO:0000259" key="6">
    <source>
        <dbReference type="Pfam" id="PF15469"/>
    </source>
</evidence>
<dbReference type="GO" id="GO:0006887">
    <property type="term" value="P:exocytosis"/>
    <property type="evidence" value="ECO:0007669"/>
    <property type="project" value="UniProtKB-KW"/>
</dbReference>
<protein>
    <recommendedName>
        <fullName evidence="4">Exocyst complex component SEC5</fullName>
    </recommendedName>
</protein>
<comment type="caution">
    <text evidence="7">The sequence shown here is derived from an EMBL/GenBank/DDBJ whole genome shotgun (WGS) entry which is preliminary data.</text>
</comment>
<dbReference type="GO" id="GO:0015031">
    <property type="term" value="P:protein transport"/>
    <property type="evidence" value="ECO:0007669"/>
    <property type="project" value="UniProtKB-KW"/>
</dbReference>
<evidence type="ECO:0000256" key="3">
    <source>
        <dbReference type="ARBA" id="ARBA00022483"/>
    </source>
</evidence>
<reference evidence="7" key="1">
    <citation type="submission" date="2021-03" db="EMBL/GenBank/DDBJ databases">
        <authorList>
            <person name="Tagirdzhanova G."/>
        </authorList>
    </citation>
    <scope>NUCLEOTIDE SEQUENCE</scope>
</reference>
<dbReference type="OrthoDB" id="26242at2759"/>
<dbReference type="InterPro" id="IPR029175">
    <property type="entry name" value="EXOC2/Sec5"/>
</dbReference>
<dbReference type="GO" id="GO:0006893">
    <property type="term" value="P:Golgi to plasma membrane transport"/>
    <property type="evidence" value="ECO:0007669"/>
    <property type="project" value="UniProtKB-UniRule"/>
</dbReference>
<dbReference type="PANTHER" id="PTHR13043:SF1">
    <property type="entry name" value="EXOCYST COMPLEX COMPONENT 2"/>
    <property type="match status" value="1"/>
</dbReference>
<dbReference type="GO" id="GO:0000145">
    <property type="term" value="C:exocyst"/>
    <property type="evidence" value="ECO:0007669"/>
    <property type="project" value="UniProtKB-UniRule"/>
</dbReference>
<dbReference type="PANTHER" id="PTHR13043">
    <property type="entry name" value="EXOCYST COMPLEX COMPONENT SEC5"/>
    <property type="match status" value="1"/>
</dbReference>
<keyword evidence="8" id="KW-1185">Reference proteome</keyword>